<dbReference type="InterPro" id="IPR038076">
    <property type="entry name" value="MgtE_N_sf"/>
</dbReference>
<dbReference type="SUPFAM" id="SSF50346">
    <property type="entry name" value="PRC-barrel domain"/>
    <property type="match status" value="1"/>
</dbReference>
<accession>A0A0G1A7B1</accession>
<dbReference type="GO" id="GO:0015095">
    <property type="term" value="F:magnesium ion transmembrane transporter activity"/>
    <property type="evidence" value="ECO:0007669"/>
    <property type="project" value="InterPro"/>
</dbReference>
<dbReference type="Pfam" id="PF05239">
    <property type="entry name" value="PRC"/>
    <property type="match status" value="1"/>
</dbReference>
<evidence type="ECO:0000256" key="1">
    <source>
        <dbReference type="PROSITE-ProRule" id="PRU00703"/>
    </source>
</evidence>
<dbReference type="InterPro" id="IPR046342">
    <property type="entry name" value="CBS_dom_sf"/>
</dbReference>
<dbReference type="InterPro" id="IPR006668">
    <property type="entry name" value="Mg_transptr_MgtE_intracell_dom"/>
</dbReference>
<dbReference type="Gene3D" id="3.10.580.10">
    <property type="entry name" value="CBS-domain"/>
    <property type="match status" value="1"/>
</dbReference>
<dbReference type="PANTHER" id="PTHR43773">
    <property type="entry name" value="MAGNESIUM TRANSPORTER MGTE"/>
    <property type="match status" value="1"/>
</dbReference>
<dbReference type="GO" id="GO:0016020">
    <property type="term" value="C:membrane"/>
    <property type="evidence" value="ECO:0007669"/>
    <property type="project" value="InterPro"/>
</dbReference>
<gene>
    <name evidence="3" type="ORF">UV20_C0004G0033</name>
</gene>
<reference evidence="3 4" key="1">
    <citation type="journal article" date="2015" name="Nature">
        <title>rRNA introns, odd ribosomes, and small enigmatic genomes across a large radiation of phyla.</title>
        <authorList>
            <person name="Brown C.T."/>
            <person name="Hug L.A."/>
            <person name="Thomas B.C."/>
            <person name="Sharon I."/>
            <person name="Castelle C.J."/>
            <person name="Singh A."/>
            <person name="Wilkins M.J."/>
            <person name="Williams K.H."/>
            <person name="Banfield J.F."/>
        </authorList>
    </citation>
    <scope>NUCLEOTIDE SEQUENCE [LARGE SCALE GENOMIC DNA]</scope>
</reference>
<protein>
    <submittedName>
        <fullName evidence="3">MgtE intracellular region</fullName>
    </submittedName>
</protein>
<evidence type="ECO:0000313" key="4">
    <source>
        <dbReference type="Proteomes" id="UP000034837"/>
    </source>
</evidence>
<dbReference type="SMART" id="SM00116">
    <property type="entry name" value="CBS"/>
    <property type="match status" value="2"/>
</dbReference>
<dbReference type="InterPro" id="IPR011033">
    <property type="entry name" value="PRC_barrel-like_sf"/>
</dbReference>
<dbReference type="PROSITE" id="PS51371">
    <property type="entry name" value="CBS"/>
    <property type="match status" value="2"/>
</dbReference>
<dbReference type="PANTHER" id="PTHR43773:SF1">
    <property type="entry name" value="MAGNESIUM TRANSPORTER MGTE"/>
    <property type="match status" value="1"/>
</dbReference>
<dbReference type="CDD" id="cd04606">
    <property type="entry name" value="CBS_pair_Mg_transporter"/>
    <property type="match status" value="1"/>
</dbReference>
<dbReference type="Proteomes" id="UP000034837">
    <property type="component" value="Unassembled WGS sequence"/>
</dbReference>
<keyword evidence="1" id="KW-0129">CBS domain</keyword>
<evidence type="ECO:0000313" key="3">
    <source>
        <dbReference type="EMBL" id="KKS56937.1"/>
    </source>
</evidence>
<organism evidence="3 4">
    <name type="scientific">Candidatus Magasanikbacteria bacterium GW2011_GWA2_42_32</name>
    <dbReference type="NCBI Taxonomy" id="1619039"/>
    <lineage>
        <taxon>Bacteria</taxon>
        <taxon>Candidatus Magasanikiibacteriota</taxon>
    </lineage>
</organism>
<dbReference type="Gene3D" id="1.25.60.10">
    <property type="entry name" value="MgtE N-terminal domain-like"/>
    <property type="match status" value="1"/>
</dbReference>
<dbReference type="AlphaFoldDB" id="A0A0G1A7B1"/>
<proteinExistence type="predicted"/>
<dbReference type="EMBL" id="LCDO01000004">
    <property type="protein sequence ID" value="KKS56937.1"/>
    <property type="molecule type" value="Genomic_DNA"/>
</dbReference>
<evidence type="ECO:0000259" key="2">
    <source>
        <dbReference type="PROSITE" id="PS51371"/>
    </source>
</evidence>
<dbReference type="SUPFAM" id="SSF158791">
    <property type="entry name" value="MgtE N-terminal domain-like"/>
    <property type="match status" value="1"/>
</dbReference>
<dbReference type="Pfam" id="PF00571">
    <property type="entry name" value="CBS"/>
    <property type="match status" value="2"/>
</dbReference>
<feature type="domain" description="CBS" evidence="2">
    <location>
        <begin position="283"/>
        <end position="345"/>
    </location>
</feature>
<dbReference type="SMART" id="SM00924">
    <property type="entry name" value="MgtE_N"/>
    <property type="match status" value="1"/>
</dbReference>
<dbReference type="Pfam" id="PF03448">
    <property type="entry name" value="MgtE_N"/>
    <property type="match status" value="1"/>
</dbReference>
<dbReference type="InterPro" id="IPR027275">
    <property type="entry name" value="PRC-brl_dom"/>
</dbReference>
<comment type="caution">
    <text evidence="3">The sequence shown here is derived from an EMBL/GenBank/DDBJ whole genome shotgun (WGS) entry which is preliminary data.</text>
</comment>
<feature type="domain" description="CBS" evidence="2">
    <location>
        <begin position="347"/>
        <end position="403"/>
    </location>
</feature>
<dbReference type="InterPro" id="IPR000644">
    <property type="entry name" value="CBS_dom"/>
</dbReference>
<dbReference type="SUPFAM" id="SSF54631">
    <property type="entry name" value="CBS-domain pair"/>
    <property type="match status" value="1"/>
</dbReference>
<dbReference type="PATRIC" id="fig|1619039.3.peg.588"/>
<name>A0A0G1A7B1_9BACT</name>
<sequence length="403" mass="45992">MLYLSQLIKAKVKDSSDEEIGRVFDILIKQKAGIYSPLEFLIIKNKKNKYWVPFQYVENLGADSITLKTLWEKIPSFEQQSKDLLYLYHDILDQQIVDTEGVRIVRVNDLKVGVFQNKLSVLGIDVSFKGILRRLGLEKIDFLSLFKVYLIDWRKAQPIHGHLKVDTLAESLVKLHPADLANIVEKLNLNEGILLLKTLDKDTAGRVLEEIQPEIQKILVQKLGTEGSVDVVGKMSVDELVDLIQSLSPEEASSIIAKLPKDIKTQRVKKMLIYPEDTAGGMMTTEFISVQENFTVAETIETIKNKFGEFTFIHFVYVTDKEGKFLGVVSLRRLLVAEKQQTIKEIMHNFFNMPVATVEQDIKEVASIMTKYNLFSIAVVDERQKMLGIVTVDDLMRYFLPHA</sequence>
<dbReference type="InterPro" id="IPR006669">
    <property type="entry name" value="MgtE_transporter"/>
</dbReference>